<dbReference type="GO" id="GO:0008270">
    <property type="term" value="F:zinc ion binding"/>
    <property type="evidence" value="ECO:0007669"/>
    <property type="project" value="UniProtKB-KW"/>
</dbReference>
<evidence type="ECO:0000313" key="4">
    <source>
        <dbReference type="EMBL" id="CAH8349114.1"/>
    </source>
</evidence>
<dbReference type="Proteomes" id="UP001642260">
    <property type="component" value="Unassembled WGS sequence"/>
</dbReference>
<keyword evidence="3" id="KW-0862">Zinc</keyword>
<dbReference type="CDD" id="cd19821">
    <property type="entry name" value="Bbox1_BBX-like"/>
    <property type="match status" value="1"/>
</dbReference>
<keyword evidence="2" id="KW-0863">Zinc-finger</keyword>
<evidence type="ECO:0000256" key="2">
    <source>
        <dbReference type="ARBA" id="ARBA00022771"/>
    </source>
</evidence>
<name>A0ABC8K0D6_ERUVS</name>
<evidence type="ECO:0000256" key="1">
    <source>
        <dbReference type="ARBA" id="ARBA00022723"/>
    </source>
</evidence>
<evidence type="ECO:0000313" key="5">
    <source>
        <dbReference type="Proteomes" id="UP001642260"/>
    </source>
</evidence>
<dbReference type="EMBL" id="CAKOAT010162488">
    <property type="protein sequence ID" value="CAH8349114.1"/>
    <property type="molecule type" value="Genomic_DNA"/>
</dbReference>
<keyword evidence="5" id="KW-1185">Reference proteome</keyword>
<reference evidence="4 5" key="1">
    <citation type="submission" date="2022-03" db="EMBL/GenBank/DDBJ databases">
        <authorList>
            <person name="Macdonald S."/>
            <person name="Ahmed S."/>
            <person name="Newling K."/>
        </authorList>
    </citation>
    <scope>NUCLEOTIDE SEQUENCE [LARGE SCALE GENOMIC DNA]</scope>
</reference>
<comment type="caution">
    <text evidence="4">The sequence shown here is derived from an EMBL/GenBank/DDBJ whole genome shotgun (WGS) entry which is preliminary data.</text>
</comment>
<accession>A0ABC8K0D6</accession>
<keyword evidence="1" id="KW-0479">Metal-binding</keyword>
<sequence length="168" mass="18583">MKKLCVIFESLVNPKNLGIADDVSLCTACDSEVHSANPLARSHQRVPVLPITAGNSCSSLVTTHQTSMTDPEKSLVLVQEDAKETTSLLFPKHSDNHNNNYNNNYNNNNKNNELLFNDDYPDLADYSSSMDYKFAGQYNKHKCGSGSAKLQVGFLLLRPISFIPEACI</sequence>
<protein>
    <submittedName>
        <fullName evidence="4">Uncharacterized protein</fullName>
    </submittedName>
</protein>
<proteinExistence type="predicted"/>
<organism evidence="4 5">
    <name type="scientific">Eruca vesicaria subsp. sativa</name>
    <name type="common">Garden rocket</name>
    <name type="synonym">Eruca sativa</name>
    <dbReference type="NCBI Taxonomy" id="29727"/>
    <lineage>
        <taxon>Eukaryota</taxon>
        <taxon>Viridiplantae</taxon>
        <taxon>Streptophyta</taxon>
        <taxon>Embryophyta</taxon>
        <taxon>Tracheophyta</taxon>
        <taxon>Spermatophyta</taxon>
        <taxon>Magnoliopsida</taxon>
        <taxon>eudicotyledons</taxon>
        <taxon>Gunneridae</taxon>
        <taxon>Pentapetalae</taxon>
        <taxon>rosids</taxon>
        <taxon>malvids</taxon>
        <taxon>Brassicales</taxon>
        <taxon>Brassicaceae</taxon>
        <taxon>Brassiceae</taxon>
        <taxon>Eruca</taxon>
    </lineage>
</organism>
<gene>
    <name evidence="4" type="ORF">ERUC_LOCUS17576</name>
</gene>
<dbReference type="InterPro" id="IPR049808">
    <property type="entry name" value="CONSTANS-like_Bbox1"/>
</dbReference>
<dbReference type="AlphaFoldDB" id="A0ABC8K0D6"/>
<evidence type="ECO:0000256" key="3">
    <source>
        <dbReference type="ARBA" id="ARBA00022833"/>
    </source>
</evidence>